<evidence type="ECO:0000313" key="2">
    <source>
        <dbReference type="EMBL" id="CAB9496457.1"/>
    </source>
</evidence>
<feature type="compositionally biased region" description="Low complexity" evidence="1">
    <location>
        <begin position="472"/>
        <end position="485"/>
    </location>
</feature>
<dbReference type="Proteomes" id="UP001153069">
    <property type="component" value="Unassembled WGS sequence"/>
</dbReference>
<evidence type="ECO:0000313" key="3">
    <source>
        <dbReference type="Proteomes" id="UP001153069"/>
    </source>
</evidence>
<dbReference type="Gene3D" id="1.20.1050.10">
    <property type="match status" value="1"/>
</dbReference>
<reference evidence="2" key="1">
    <citation type="submission" date="2020-06" db="EMBL/GenBank/DDBJ databases">
        <authorList>
            <consortium name="Plant Systems Biology data submission"/>
        </authorList>
    </citation>
    <scope>NUCLEOTIDE SEQUENCE</scope>
    <source>
        <strain evidence="2">D6</strain>
    </source>
</reference>
<name>A0A9N8D4T2_9STRA</name>
<accession>A0A9N8D4T2</accession>
<comment type="caution">
    <text evidence="2">The sequence shown here is derived from an EMBL/GenBank/DDBJ whole genome shotgun (WGS) entry which is preliminary data.</text>
</comment>
<feature type="region of interest" description="Disordered" evidence="1">
    <location>
        <begin position="456"/>
        <end position="526"/>
    </location>
</feature>
<proteinExistence type="predicted"/>
<dbReference type="SUPFAM" id="SSF47616">
    <property type="entry name" value="GST C-terminal domain-like"/>
    <property type="match status" value="1"/>
</dbReference>
<protein>
    <submittedName>
        <fullName evidence="2">Uncharacterized protein</fullName>
    </submittedName>
</protein>
<dbReference type="EMBL" id="CAICTM010000005">
    <property type="protein sequence ID" value="CAB9496457.1"/>
    <property type="molecule type" value="Genomic_DNA"/>
</dbReference>
<sequence>MSLAASLLSNKPHKAVLVTAQGVEPGGHIEARVGRKNASWENRGSNDGAVSENAGENGQVVLGWLIYNTFRRPVDELEMHLRVMTRHHKLVGKEVMGEVKVDLRNVNQKEVKVMGVKLNLTIGSDRILVDHPNPATRTHPCGTNHFGMLPTGIDELAMNDLKGCYLWGSASEPMTSWVACHLLHHNKPFKTGPMLVQSPIPPLPKVKDYKDELVNANTCGAKSGYGVAQAPDKVITNAVPMLEIRREDDGPRMIADGVIINYLIIPLLYPQKMTPDVLRWEKIIGYEFIPAMWREYTGVEYAAAFARACPNYPATFTSRFSPVMRQPVAVMTRLMARERTILKDYMGEEYDRTPDKTTMKSIMTKFKTELGRQMGKQDFMGGETPNATDVSFYGVNILRFVTEVGPTKKLIEEVGLLPWMYRMMDILPPSKCLAPRFFGPPMEGWKGGWLVDPPQLEPVKYDGPQPEEETATTETTAAETAPSASKSEEAAATKAEPEAATTTESAEEGASRGENGAEEPAASADA</sequence>
<gene>
    <name evidence="2" type="ORF">SEMRO_5_G004310.1</name>
</gene>
<feature type="compositionally biased region" description="Basic and acidic residues" evidence="1">
    <location>
        <begin position="486"/>
        <end position="497"/>
    </location>
</feature>
<dbReference type="InterPro" id="IPR036282">
    <property type="entry name" value="Glutathione-S-Trfase_C_sf"/>
</dbReference>
<evidence type="ECO:0000256" key="1">
    <source>
        <dbReference type="SAM" id="MobiDB-lite"/>
    </source>
</evidence>
<dbReference type="AlphaFoldDB" id="A0A9N8D4T2"/>
<organism evidence="2 3">
    <name type="scientific">Seminavis robusta</name>
    <dbReference type="NCBI Taxonomy" id="568900"/>
    <lineage>
        <taxon>Eukaryota</taxon>
        <taxon>Sar</taxon>
        <taxon>Stramenopiles</taxon>
        <taxon>Ochrophyta</taxon>
        <taxon>Bacillariophyta</taxon>
        <taxon>Bacillariophyceae</taxon>
        <taxon>Bacillariophycidae</taxon>
        <taxon>Naviculales</taxon>
        <taxon>Naviculaceae</taxon>
        <taxon>Seminavis</taxon>
    </lineage>
</organism>
<dbReference type="OrthoDB" id="423541at2759"/>
<keyword evidence="3" id="KW-1185">Reference proteome</keyword>